<evidence type="ECO:0000313" key="2">
    <source>
        <dbReference type="EMBL" id="PTB74091.1"/>
    </source>
</evidence>
<evidence type="ECO:0000256" key="1">
    <source>
        <dbReference type="SAM" id="MobiDB-lite"/>
    </source>
</evidence>
<feature type="region of interest" description="Disordered" evidence="1">
    <location>
        <begin position="146"/>
        <end position="171"/>
    </location>
</feature>
<reference evidence="2 3" key="1">
    <citation type="submission" date="2016-07" db="EMBL/GenBank/DDBJ databases">
        <title>Multiple horizontal gene transfer events from other fungi enriched the ability of initially mycotrophic Trichoderma (Ascomycota) to feed on dead plant biomass.</title>
        <authorList>
            <consortium name="DOE Joint Genome Institute"/>
            <person name="Aerts A."/>
            <person name="Atanasova L."/>
            <person name="Chenthamara K."/>
            <person name="Zhang J."/>
            <person name="Grujic M."/>
            <person name="Henrissat B."/>
            <person name="Kuo A."/>
            <person name="Salamov A."/>
            <person name="Lipzen A."/>
            <person name="Labutti K."/>
            <person name="Barry K."/>
            <person name="Miao Y."/>
            <person name="Rahimi M.J."/>
            <person name="Shen Q."/>
            <person name="Grigoriev I.V."/>
            <person name="Kubicek C.P."/>
            <person name="Druzhinina I.S."/>
        </authorList>
    </citation>
    <scope>NUCLEOTIDE SEQUENCE [LARGE SCALE GENOMIC DNA]</scope>
    <source>
        <strain evidence="2 3">ATCC 18648</strain>
    </source>
</reference>
<dbReference type="Proteomes" id="UP000240760">
    <property type="component" value="Unassembled WGS sequence"/>
</dbReference>
<dbReference type="AlphaFoldDB" id="A0A2T4BXN2"/>
<sequence>MTLLGDRAGPAFTLSFFFEQRLPGTCASYLNVSRALPCRVRGQIHARITGITSDRVQSSNKYKPYPRQRRKRACYTRERSMVVCAPAGQTTTHSGSFDRCLLVMRNDGRRVREQLAREFLWGTVPSQRWEMSNIVGLEMSVLKMEEQADEPNEQAPLWHSTHECTQQVSTA</sequence>
<accession>A0A2T4BXN2</accession>
<organism evidence="2 3">
    <name type="scientific">Trichoderma longibrachiatum ATCC 18648</name>
    <dbReference type="NCBI Taxonomy" id="983965"/>
    <lineage>
        <taxon>Eukaryota</taxon>
        <taxon>Fungi</taxon>
        <taxon>Dikarya</taxon>
        <taxon>Ascomycota</taxon>
        <taxon>Pezizomycotina</taxon>
        <taxon>Sordariomycetes</taxon>
        <taxon>Hypocreomycetidae</taxon>
        <taxon>Hypocreales</taxon>
        <taxon>Hypocreaceae</taxon>
        <taxon>Trichoderma</taxon>
    </lineage>
</organism>
<proteinExistence type="predicted"/>
<evidence type="ECO:0000313" key="3">
    <source>
        <dbReference type="Proteomes" id="UP000240760"/>
    </source>
</evidence>
<name>A0A2T4BXN2_TRILO</name>
<gene>
    <name evidence="2" type="ORF">M440DRAFT_127623</name>
</gene>
<dbReference type="EMBL" id="KZ679137">
    <property type="protein sequence ID" value="PTB74091.1"/>
    <property type="molecule type" value="Genomic_DNA"/>
</dbReference>
<protein>
    <submittedName>
        <fullName evidence="2">Uncharacterized protein</fullName>
    </submittedName>
</protein>
<keyword evidence="3" id="KW-1185">Reference proteome</keyword>